<keyword evidence="3" id="KW-1185">Reference proteome</keyword>
<gene>
    <name evidence="2" type="ORF">GCM10023186_08450</name>
</gene>
<keyword evidence="1" id="KW-0812">Transmembrane</keyword>
<feature type="transmembrane region" description="Helical" evidence="1">
    <location>
        <begin position="62"/>
        <end position="81"/>
    </location>
</feature>
<dbReference type="EMBL" id="BAABHA010000002">
    <property type="protein sequence ID" value="GAA4375585.1"/>
    <property type="molecule type" value="Genomic_DNA"/>
</dbReference>
<accession>A0ABP8IWG5</accession>
<organism evidence="2 3">
    <name type="scientific">Hymenobacter koreensis</name>
    <dbReference type="NCBI Taxonomy" id="1084523"/>
    <lineage>
        <taxon>Bacteria</taxon>
        <taxon>Pseudomonadati</taxon>
        <taxon>Bacteroidota</taxon>
        <taxon>Cytophagia</taxon>
        <taxon>Cytophagales</taxon>
        <taxon>Hymenobacteraceae</taxon>
        <taxon>Hymenobacter</taxon>
    </lineage>
</organism>
<keyword evidence="1" id="KW-0472">Membrane</keyword>
<evidence type="ECO:0000313" key="2">
    <source>
        <dbReference type="EMBL" id="GAA4375585.1"/>
    </source>
</evidence>
<evidence type="ECO:0000313" key="3">
    <source>
        <dbReference type="Proteomes" id="UP001500454"/>
    </source>
</evidence>
<comment type="caution">
    <text evidence="2">The sequence shown here is derived from an EMBL/GenBank/DDBJ whole genome shotgun (WGS) entry which is preliminary data.</text>
</comment>
<proteinExistence type="predicted"/>
<reference evidence="3" key="1">
    <citation type="journal article" date="2019" name="Int. J. Syst. Evol. Microbiol.">
        <title>The Global Catalogue of Microorganisms (GCM) 10K type strain sequencing project: providing services to taxonomists for standard genome sequencing and annotation.</title>
        <authorList>
            <consortium name="The Broad Institute Genomics Platform"/>
            <consortium name="The Broad Institute Genome Sequencing Center for Infectious Disease"/>
            <person name="Wu L."/>
            <person name="Ma J."/>
        </authorList>
    </citation>
    <scope>NUCLEOTIDE SEQUENCE [LARGE SCALE GENOMIC DNA]</scope>
    <source>
        <strain evidence="3">JCM 17924</strain>
    </source>
</reference>
<protein>
    <submittedName>
        <fullName evidence="2">Uncharacterized protein</fullName>
    </submittedName>
</protein>
<feature type="transmembrane region" description="Helical" evidence="1">
    <location>
        <begin position="87"/>
        <end position="106"/>
    </location>
</feature>
<keyword evidence="1" id="KW-1133">Transmembrane helix</keyword>
<evidence type="ECO:0000256" key="1">
    <source>
        <dbReference type="SAM" id="Phobius"/>
    </source>
</evidence>
<feature type="transmembrane region" description="Helical" evidence="1">
    <location>
        <begin position="30"/>
        <end position="50"/>
    </location>
</feature>
<sequence>MDGLGALLSAVLLGGVLVRFESVFGMPQKALYFLSLVALLFFIYSVSCALSAPRNWRLCLRIIASLNLLYCGVTIGLMVYWHHRIMALGWLYFAAECVVIVTLAVVELKAASAASA</sequence>
<name>A0ABP8IWG5_9BACT</name>
<dbReference type="Proteomes" id="UP001500454">
    <property type="component" value="Unassembled WGS sequence"/>
</dbReference>